<gene>
    <name evidence="1" type="ORF">AVEN_49820_1</name>
</gene>
<dbReference type="EMBL" id="BGPR01003657">
    <property type="protein sequence ID" value="GBM90857.1"/>
    <property type="molecule type" value="Genomic_DNA"/>
</dbReference>
<accession>A0A4Y2JLQ2</accession>
<organism evidence="1 2">
    <name type="scientific">Araneus ventricosus</name>
    <name type="common">Orbweaver spider</name>
    <name type="synonym">Epeira ventricosa</name>
    <dbReference type="NCBI Taxonomy" id="182803"/>
    <lineage>
        <taxon>Eukaryota</taxon>
        <taxon>Metazoa</taxon>
        <taxon>Ecdysozoa</taxon>
        <taxon>Arthropoda</taxon>
        <taxon>Chelicerata</taxon>
        <taxon>Arachnida</taxon>
        <taxon>Araneae</taxon>
        <taxon>Araneomorphae</taxon>
        <taxon>Entelegynae</taxon>
        <taxon>Araneoidea</taxon>
        <taxon>Araneidae</taxon>
        <taxon>Araneus</taxon>
    </lineage>
</organism>
<dbReference type="AlphaFoldDB" id="A0A4Y2JLQ2"/>
<reference evidence="1 2" key="1">
    <citation type="journal article" date="2019" name="Sci. Rep.">
        <title>Orb-weaving spider Araneus ventricosus genome elucidates the spidroin gene catalogue.</title>
        <authorList>
            <person name="Kono N."/>
            <person name="Nakamura H."/>
            <person name="Ohtoshi R."/>
            <person name="Moran D.A.P."/>
            <person name="Shinohara A."/>
            <person name="Yoshida Y."/>
            <person name="Fujiwara M."/>
            <person name="Mori M."/>
            <person name="Tomita M."/>
            <person name="Arakawa K."/>
        </authorList>
    </citation>
    <scope>NUCLEOTIDE SEQUENCE [LARGE SCALE GENOMIC DNA]</scope>
</reference>
<keyword evidence="2" id="KW-1185">Reference proteome</keyword>
<evidence type="ECO:0000313" key="2">
    <source>
        <dbReference type="Proteomes" id="UP000499080"/>
    </source>
</evidence>
<evidence type="ECO:0000313" key="1">
    <source>
        <dbReference type="EMBL" id="GBM90857.1"/>
    </source>
</evidence>
<comment type="caution">
    <text evidence="1">The sequence shown here is derived from an EMBL/GenBank/DDBJ whole genome shotgun (WGS) entry which is preliminary data.</text>
</comment>
<sequence length="107" mass="12113">MLNELPLREHAKSMLKGINAKQMIPKALLLLDPVELPNKGASGKQLMLKELPLLEHMKPMMEGIDAKQMIPIALLLLEPVELPKKGAGDKQLMLKEFYMYDMKFGDK</sequence>
<name>A0A4Y2JLQ2_ARAVE</name>
<protein>
    <submittedName>
        <fullName evidence="1">Uncharacterized protein</fullName>
    </submittedName>
</protein>
<proteinExistence type="predicted"/>
<dbReference type="Proteomes" id="UP000499080">
    <property type="component" value="Unassembled WGS sequence"/>
</dbReference>